<dbReference type="RefSeq" id="WP_166512248.1">
    <property type="nucleotide sequence ID" value="NZ_VNHM01000013.1"/>
</dbReference>
<keyword evidence="8" id="KW-0963">Cytoplasm</keyword>
<feature type="binding site" evidence="8">
    <location>
        <position position="61"/>
    </location>
    <ligand>
        <name>(R)-pantoate</name>
        <dbReference type="ChEBI" id="CHEBI:15980"/>
    </ligand>
</feature>
<keyword evidence="3 8" id="KW-0436">Ligase</keyword>
<sequence length="281" mass="31433">MQVCRTINEIREFTDRARTVRKTVGLVPTMGYFHEGHLNLMREAKKICDCVVVSLYVNPLQFGPREDLAEYPRDFERDCALAESVGVDAIFAPDDDEMYPAGYNSYVEVSGITDKLCGLSRPGHFRGVTTVVTKLFNIVRPDQAFFGQKDAQQAMVIEKMVRDLNMNLEIITLPIVREADGLAMSSRNVYLSEEQRRAAPVLYRSLCAFKAAVDSGERDVAKLRRGIEEMILSAPGAQIDYIEILSVPDLETVNTLTGKCIAALAVRFGKTRLIDNMVVEV</sequence>
<dbReference type="CDD" id="cd00560">
    <property type="entry name" value="PanC"/>
    <property type="match status" value="1"/>
</dbReference>
<accession>A0A5S4ZPA5</accession>
<evidence type="ECO:0000313" key="9">
    <source>
        <dbReference type="EMBL" id="TYO94610.1"/>
    </source>
</evidence>
<organism evidence="9 10">
    <name type="scientific">Desulfallas thermosapovorans DSM 6562</name>
    <dbReference type="NCBI Taxonomy" id="1121431"/>
    <lineage>
        <taxon>Bacteria</taxon>
        <taxon>Bacillati</taxon>
        <taxon>Bacillota</taxon>
        <taxon>Clostridia</taxon>
        <taxon>Eubacteriales</taxon>
        <taxon>Desulfallaceae</taxon>
        <taxon>Desulfallas</taxon>
    </lineage>
</organism>
<gene>
    <name evidence="8" type="primary">panC</name>
    <name evidence="9" type="ORF">LX24_02268</name>
</gene>
<feature type="binding site" evidence="8">
    <location>
        <position position="153"/>
    </location>
    <ligand>
        <name>(R)-pantoate</name>
        <dbReference type="ChEBI" id="CHEBI:15980"/>
    </ligand>
</feature>
<name>A0A5S4ZPA5_9FIRM</name>
<dbReference type="NCBIfam" id="TIGR00125">
    <property type="entry name" value="cyt_tran_rel"/>
    <property type="match status" value="1"/>
</dbReference>
<comment type="miscellaneous">
    <text evidence="8">The reaction proceeds by a bi uni uni bi ping pong mechanism.</text>
</comment>
<dbReference type="InterPro" id="IPR004821">
    <property type="entry name" value="Cyt_trans-like"/>
</dbReference>
<feature type="binding site" evidence="8">
    <location>
        <begin position="30"/>
        <end position="37"/>
    </location>
    <ligand>
        <name>ATP</name>
        <dbReference type="ChEBI" id="CHEBI:30616"/>
    </ligand>
</feature>
<dbReference type="Pfam" id="PF02569">
    <property type="entry name" value="Pantoate_ligase"/>
    <property type="match status" value="1"/>
</dbReference>
<evidence type="ECO:0000256" key="8">
    <source>
        <dbReference type="HAMAP-Rule" id="MF_00158"/>
    </source>
</evidence>
<feature type="binding site" evidence="8">
    <location>
        <position position="61"/>
    </location>
    <ligand>
        <name>beta-alanine</name>
        <dbReference type="ChEBI" id="CHEBI:57966"/>
    </ligand>
</feature>
<protein>
    <recommendedName>
        <fullName evidence="8">Pantothenate synthetase</fullName>
        <shortName evidence="8">PS</shortName>
        <ecNumber evidence="8">6.3.2.1</ecNumber>
    </recommendedName>
    <alternativeName>
        <fullName evidence="8">Pantoate--beta-alanine ligase</fullName>
    </alternativeName>
    <alternativeName>
        <fullName evidence="8">Pantoate-activating enzyme</fullName>
    </alternativeName>
</protein>
<dbReference type="InterPro" id="IPR042176">
    <property type="entry name" value="Pantoate_ligase_C"/>
</dbReference>
<evidence type="ECO:0000256" key="7">
    <source>
        <dbReference type="ARBA" id="ARBA00048258"/>
    </source>
</evidence>
<evidence type="ECO:0000313" key="10">
    <source>
        <dbReference type="Proteomes" id="UP000323166"/>
    </source>
</evidence>
<feature type="active site" description="Proton donor" evidence="8">
    <location>
        <position position="37"/>
    </location>
</feature>
<dbReference type="PANTHER" id="PTHR21299:SF1">
    <property type="entry name" value="PANTOATE--BETA-ALANINE LIGASE"/>
    <property type="match status" value="1"/>
</dbReference>
<keyword evidence="4 8" id="KW-0566">Pantothenate biosynthesis</keyword>
<dbReference type="PANTHER" id="PTHR21299">
    <property type="entry name" value="CYTIDYLATE KINASE/PANTOATE-BETA-ALANINE LIGASE"/>
    <property type="match status" value="1"/>
</dbReference>
<dbReference type="FunFam" id="3.30.1300.10:FF:000001">
    <property type="entry name" value="Pantothenate synthetase"/>
    <property type="match status" value="1"/>
</dbReference>
<dbReference type="GO" id="GO:0004592">
    <property type="term" value="F:pantoate-beta-alanine ligase activity"/>
    <property type="evidence" value="ECO:0007669"/>
    <property type="project" value="UniProtKB-UniRule"/>
</dbReference>
<evidence type="ECO:0000256" key="5">
    <source>
        <dbReference type="ARBA" id="ARBA00022741"/>
    </source>
</evidence>
<comment type="subunit">
    <text evidence="8">Homodimer.</text>
</comment>
<evidence type="ECO:0000256" key="2">
    <source>
        <dbReference type="ARBA" id="ARBA00009256"/>
    </source>
</evidence>
<comment type="function">
    <text evidence="8">Catalyzes the condensation of pantoate with beta-alanine in an ATP-dependent reaction via a pantoyl-adenylate intermediate.</text>
</comment>
<evidence type="ECO:0000256" key="1">
    <source>
        <dbReference type="ARBA" id="ARBA00004990"/>
    </source>
</evidence>
<dbReference type="GO" id="GO:0015940">
    <property type="term" value="P:pantothenate biosynthetic process"/>
    <property type="evidence" value="ECO:0007669"/>
    <property type="project" value="UniProtKB-UniRule"/>
</dbReference>
<proteinExistence type="inferred from homology"/>
<dbReference type="Gene3D" id="3.30.1300.10">
    <property type="entry name" value="Pantoate-beta-alanine ligase, C-terminal domain"/>
    <property type="match status" value="1"/>
</dbReference>
<dbReference type="AlphaFoldDB" id="A0A5S4ZPA5"/>
<evidence type="ECO:0000256" key="6">
    <source>
        <dbReference type="ARBA" id="ARBA00022840"/>
    </source>
</evidence>
<keyword evidence="5 8" id="KW-0547">Nucleotide-binding</keyword>
<comment type="similarity">
    <text evidence="2 8">Belongs to the pantothenate synthetase family.</text>
</comment>
<dbReference type="UniPathway" id="UPA00028">
    <property type="reaction ID" value="UER00005"/>
</dbReference>
<evidence type="ECO:0000256" key="4">
    <source>
        <dbReference type="ARBA" id="ARBA00022655"/>
    </source>
</evidence>
<keyword evidence="10" id="KW-1185">Reference proteome</keyword>
<dbReference type="InterPro" id="IPR014729">
    <property type="entry name" value="Rossmann-like_a/b/a_fold"/>
</dbReference>
<comment type="subcellular location">
    <subcellularLocation>
        <location evidence="8">Cytoplasm</location>
    </subcellularLocation>
</comment>
<dbReference type="GO" id="GO:0005524">
    <property type="term" value="F:ATP binding"/>
    <property type="evidence" value="ECO:0007669"/>
    <property type="project" value="UniProtKB-KW"/>
</dbReference>
<feature type="binding site" evidence="8">
    <location>
        <position position="176"/>
    </location>
    <ligand>
        <name>ATP</name>
        <dbReference type="ChEBI" id="CHEBI:30616"/>
    </ligand>
</feature>
<dbReference type="GO" id="GO:0005829">
    <property type="term" value="C:cytosol"/>
    <property type="evidence" value="ECO:0007669"/>
    <property type="project" value="TreeGrafter"/>
</dbReference>
<dbReference type="EC" id="6.3.2.1" evidence="8"/>
<dbReference type="SUPFAM" id="SSF52374">
    <property type="entry name" value="Nucleotidylyl transferase"/>
    <property type="match status" value="1"/>
</dbReference>
<feature type="binding site" evidence="8">
    <location>
        <begin position="147"/>
        <end position="150"/>
    </location>
    <ligand>
        <name>ATP</name>
        <dbReference type="ChEBI" id="CHEBI:30616"/>
    </ligand>
</feature>
<dbReference type="HAMAP" id="MF_00158">
    <property type="entry name" value="PanC"/>
    <property type="match status" value="1"/>
</dbReference>
<reference evidence="9 10" key="1">
    <citation type="submission" date="2019-07" db="EMBL/GenBank/DDBJ databases">
        <title>Genomic Encyclopedia of Type Strains, Phase I: the one thousand microbial genomes (KMG-I) project.</title>
        <authorList>
            <person name="Kyrpides N."/>
        </authorList>
    </citation>
    <scope>NUCLEOTIDE SEQUENCE [LARGE SCALE GENOMIC DNA]</scope>
    <source>
        <strain evidence="9 10">DSM 6562</strain>
    </source>
</reference>
<dbReference type="NCBIfam" id="TIGR00018">
    <property type="entry name" value="panC"/>
    <property type="match status" value="1"/>
</dbReference>
<dbReference type="Gene3D" id="3.40.50.620">
    <property type="entry name" value="HUPs"/>
    <property type="match status" value="1"/>
</dbReference>
<dbReference type="InterPro" id="IPR003721">
    <property type="entry name" value="Pantoate_ligase"/>
</dbReference>
<feature type="binding site" evidence="8">
    <location>
        <begin position="184"/>
        <end position="187"/>
    </location>
    <ligand>
        <name>ATP</name>
        <dbReference type="ChEBI" id="CHEBI:30616"/>
    </ligand>
</feature>
<keyword evidence="6 8" id="KW-0067">ATP-binding</keyword>
<comment type="pathway">
    <text evidence="1 8">Cofactor biosynthesis; (R)-pantothenate biosynthesis; (R)-pantothenate from (R)-pantoate and beta-alanine: step 1/1.</text>
</comment>
<dbReference type="Proteomes" id="UP000323166">
    <property type="component" value="Unassembled WGS sequence"/>
</dbReference>
<dbReference type="FunFam" id="3.40.50.620:FF:000013">
    <property type="entry name" value="Pantothenate synthetase"/>
    <property type="match status" value="1"/>
</dbReference>
<comment type="caution">
    <text evidence="9">The sequence shown here is derived from an EMBL/GenBank/DDBJ whole genome shotgun (WGS) entry which is preliminary data.</text>
</comment>
<comment type="catalytic activity">
    <reaction evidence="7 8">
        <text>(R)-pantoate + beta-alanine + ATP = (R)-pantothenate + AMP + diphosphate + H(+)</text>
        <dbReference type="Rhea" id="RHEA:10912"/>
        <dbReference type="ChEBI" id="CHEBI:15378"/>
        <dbReference type="ChEBI" id="CHEBI:15980"/>
        <dbReference type="ChEBI" id="CHEBI:29032"/>
        <dbReference type="ChEBI" id="CHEBI:30616"/>
        <dbReference type="ChEBI" id="CHEBI:33019"/>
        <dbReference type="ChEBI" id="CHEBI:57966"/>
        <dbReference type="ChEBI" id="CHEBI:456215"/>
        <dbReference type="EC" id="6.3.2.1"/>
    </reaction>
</comment>
<evidence type="ECO:0000256" key="3">
    <source>
        <dbReference type="ARBA" id="ARBA00022598"/>
    </source>
</evidence>
<dbReference type="EMBL" id="VNHM01000013">
    <property type="protein sequence ID" value="TYO94610.1"/>
    <property type="molecule type" value="Genomic_DNA"/>
</dbReference>